<evidence type="ECO:0000256" key="1">
    <source>
        <dbReference type="ARBA" id="ARBA00007074"/>
    </source>
</evidence>
<organism evidence="7 8">
    <name type="scientific">Tomitella cavernea</name>
    <dbReference type="NCBI Taxonomy" id="1387982"/>
    <lineage>
        <taxon>Bacteria</taxon>
        <taxon>Bacillati</taxon>
        <taxon>Actinomycetota</taxon>
        <taxon>Actinomycetes</taxon>
        <taxon>Mycobacteriales</taxon>
        <taxon>Tomitella</taxon>
    </lineage>
</organism>
<evidence type="ECO:0000313" key="7">
    <source>
        <dbReference type="EMBL" id="GAA4821225.1"/>
    </source>
</evidence>
<dbReference type="InterPro" id="IPR038765">
    <property type="entry name" value="Papain-like_cys_pep_sf"/>
</dbReference>
<feature type="compositionally biased region" description="Basic residues" evidence="5">
    <location>
        <begin position="21"/>
        <end position="32"/>
    </location>
</feature>
<keyword evidence="8" id="KW-1185">Reference proteome</keyword>
<dbReference type="PANTHER" id="PTHR47359">
    <property type="entry name" value="PEPTIDOGLYCAN DL-ENDOPEPTIDASE CWLO"/>
    <property type="match status" value="1"/>
</dbReference>
<dbReference type="PROSITE" id="PS51935">
    <property type="entry name" value="NLPC_P60"/>
    <property type="match status" value="1"/>
</dbReference>
<evidence type="ECO:0000256" key="5">
    <source>
        <dbReference type="SAM" id="MobiDB-lite"/>
    </source>
</evidence>
<dbReference type="InterPro" id="IPR000064">
    <property type="entry name" value="NLP_P60_dom"/>
</dbReference>
<gene>
    <name evidence="7" type="ORF">GCM10023353_31780</name>
</gene>
<feature type="compositionally biased region" description="Polar residues" evidence="5">
    <location>
        <begin position="1"/>
        <end position="14"/>
    </location>
</feature>
<evidence type="ECO:0000313" key="8">
    <source>
        <dbReference type="Proteomes" id="UP001500839"/>
    </source>
</evidence>
<reference evidence="8" key="1">
    <citation type="journal article" date="2019" name="Int. J. Syst. Evol. Microbiol.">
        <title>The Global Catalogue of Microorganisms (GCM) 10K type strain sequencing project: providing services to taxonomists for standard genome sequencing and annotation.</title>
        <authorList>
            <consortium name="The Broad Institute Genomics Platform"/>
            <consortium name="The Broad Institute Genome Sequencing Center for Infectious Disease"/>
            <person name="Wu L."/>
            <person name="Ma J."/>
        </authorList>
    </citation>
    <scope>NUCLEOTIDE SEQUENCE [LARGE SCALE GENOMIC DNA]</scope>
    <source>
        <strain evidence="8">JCM 18542</strain>
    </source>
</reference>
<dbReference type="Proteomes" id="UP001500839">
    <property type="component" value="Unassembled WGS sequence"/>
</dbReference>
<comment type="similarity">
    <text evidence="1">Belongs to the peptidase C40 family.</text>
</comment>
<dbReference type="Pfam" id="PF00877">
    <property type="entry name" value="NLPC_P60"/>
    <property type="match status" value="1"/>
</dbReference>
<feature type="region of interest" description="Disordered" evidence="5">
    <location>
        <begin position="1"/>
        <end position="35"/>
    </location>
</feature>
<protein>
    <recommendedName>
        <fullName evidence="6">NlpC/P60 domain-containing protein</fullName>
    </recommendedName>
</protein>
<sequence>MSRTNPVSRTNPASRETPGPLRRRTPRHRAPRRPVVVPALRRAAIGAAVTAVAVVTPATTALAAPSSSLGSESLGSGSAGSSGSTGSLGSLGSAGSGSIGAGAGALPIPSPRGLVALGAAMTQVGKPYAWGAEGPNSYDCSGLVWWAYRQLGIDIGRTTYDQIYDGVNVPLNNIQPGDLIIFREDNSHIGIYAGFGQVWNAYDYGVPIGLTPLADEPPIHIVRRIY</sequence>
<evidence type="ECO:0000256" key="4">
    <source>
        <dbReference type="ARBA" id="ARBA00022807"/>
    </source>
</evidence>
<keyword evidence="4" id="KW-0788">Thiol protease</keyword>
<proteinExistence type="inferred from homology"/>
<evidence type="ECO:0000256" key="2">
    <source>
        <dbReference type="ARBA" id="ARBA00022670"/>
    </source>
</evidence>
<dbReference type="InterPro" id="IPR051794">
    <property type="entry name" value="PG_Endopeptidase_C40"/>
</dbReference>
<evidence type="ECO:0000259" key="6">
    <source>
        <dbReference type="PROSITE" id="PS51935"/>
    </source>
</evidence>
<comment type="caution">
    <text evidence="7">The sequence shown here is derived from an EMBL/GenBank/DDBJ whole genome shotgun (WGS) entry which is preliminary data.</text>
</comment>
<keyword evidence="2" id="KW-0645">Protease</keyword>
<dbReference type="EMBL" id="BAABKQ010000001">
    <property type="protein sequence ID" value="GAA4821225.1"/>
    <property type="molecule type" value="Genomic_DNA"/>
</dbReference>
<dbReference type="PANTHER" id="PTHR47359:SF3">
    <property type="entry name" value="NLP_P60 DOMAIN-CONTAINING PROTEIN-RELATED"/>
    <property type="match status" value="1"/>
</dbReference>
<dbReference type="SUPFAM" id="SSF54001">
    <property type="entry name" value="Cysteine proteinases"/>
    <property type="match status" value="1"/>
</dbReference>
<feature type="domain" description="NlpC/P60" evidence="6">
    <location>
        <begin position="110"/>
        <end position="226"/>
    </location>
</feature>
<dbReference type="Gene3D" id="3.90.1720.10">
    <property type="entry name" value="endopeptidase domain like (from Nostoc punctiforme)"/>
    <property type="match status" value="1"/>
</dbReference>
<name>A0ABP9CYH6_9ACTN</name>
<keyword evidence="3" id="KW-0378">Hydrolase</keyword>
<feature type="compositionally biased region" description="Low complexity" evidence="5">
    <location>
        <begin position="65"/>
        <end position="91"/>
    </location>
</feature>
<accession>A0ABP9CYH6</accession>
<evidence type="ECO:0000256" key="3">
    <source>
        <dbReference type="ARBA" id="ARBA00022801"/>
    </source>
</evidence>
<feature type="region of interest" description="Disordered" evidence="5">
    <location>
        <begin position="65"/>
        <end position="93"/>
    </location>
</feature>